<keyword evidence="2" id="KW-0391">Immunity</keyword>
<evidence type="ECO:0000313" key="7">
    <source>
        <dbReference type="Proteomes" id="UP000694414"/>
    </source>
</evidence>
<dbReference type="InterPro" id="IPR013783">
    <property type="entry name" value="Ig-like_fold"/>
</dbReference>
<dbReference type="PANTHER" id="PTHR23268">
    <property type="entry name" value="T-CELL RECEPTOR BETA CHAIN"/>
    <property type="match status" value="1"/>
</dbReference>
<evidence type="ECO:0000256" key="2">
    <source>
        <dbReference type="ARBA" id="ARBA00022859"/>
    </source>
</evidence>
<evidence type="ECO:0000259" key="5">
    <source>
        <dbReference type="PROSITE" id="PS50835"/>
    </source>
</evidence>
<protein>
    <submittedName>
        <fullName evidence="6">T cell receptor beta variable 17 (non-functional)</fullName>
    </submittedName>
</protein>
<dbReference type="Pfam" id="PF07686">
    <property type="entry name" value="V-set"/>
    <property type="match status" value="1"/>
</dbReference>
<dbReference type="InterPro" id="IPR007110">
    <property type="entry name" value="Ig-like_dom"/>
</dbReference>
<dbReference type="PROSITE" id="PS50835">
    <property type="entry name" value="IG_LIKE"/>
    <property type="match status" value="1"/>
</dbReference>
<dbReference type="GO" id="GO:0002376">
    <property type="term" value="P:immune system process"/>
    <property type="evidence" value="ECO:0007669"/>
    <property type="project" value="UniProtKB-KW"/>
</dbReference>
<evidence type="ECO:0000313" key="6">
    <source>
        <dbReference type="Ensembl" id="ENSPSMP00000000007.1"/>
    </source>
</evidence>
<evidence type="ECO:0000256" key="3">
    <source>
        <dbReference type="SAM" id="MobiDB-lite"/>
    </source>
</evidence>
<dbReference type="AlphaFoldDB" id="A0A8C8YBS5"/>
<dbReference type="Proteomes" id="UP000694414">
    <property type="component" value="Unplaced"/>
</dbReference>
<reference evidence="6" key="1">
    <citation type="submission" date="2025-08" db="UniProtKB">
        <authorList>
            <consortium name="Ensembl"/>
        </authorList>
    </citation>
    <scope>IDENTIFICATION</scope>
</reference>
<organism evidence="6 7">
    <name type="scientific">Prolemur simus</name>
    <name type="common">Greater bamboo lemur</name>
    <name type="synonym">Hapalemur simus</name>
    <dbReference type="NCBI Taxonomy" id="1328070"/>
    <lineage>
        <taxon>Eukaryota</taxon>
        <taxon>Metazoa</taxon>
        <taxon>Chordata</taxon>
        <taxon>Craniata</taxon>
        <taxon>Vertebrata</taxon>
        <taxon>Euteleostomi</taxon>
        <taxon>Mammalia</taxon>
        <taxon>Eutheria</taxon>
        <taxon>Euarchontoglires</taxon>
        <taxon>Primates</taxon>
        <taxon>Strepsirrhini</taxon>
        <taxon>Lemuriformes</taxon>
        <taxon>Lemuridae</taxon>
        <taxon>Prolemur</taxon>
    </lineage>
</organism>
<gene>
    <name evidence="6" type="primary">TRBV17</name>
</gene>
<dbReference type="InterPro" id="IPR013106">
    <property type="entry name" value="Ig_V-set"/>
</dbReference>
<keyword evidence="1 4" id="KW-0732">Signal</keyword>
<keyword evidence="7" id="KW-1185">Reference proteome</keyword>
<feature type="signal peptide" evidence="4">
    <location>
        <begin position="1"/>
        <end position="19"/>
    </location>
</feature>
<dbReference type="GO" id="GO:0005886">
    <property type="term" value="C:plasma membrane"/>
    <property type="evidence" value="ECO:0007669"/>
    <property type="project" value="TreeGrafter"/>
</dbReference>
<name>A0A8C8YBS5_PROSS</name>
<evidence type="ECO:0000256" key="4">
    <source>
        <dbReference type="SAM" id="SignalP"/>
    </source>
</evidence>
<accession>A0A8C8YBS5</accession>
<feature type="domain" description="Ig-like" evidence="5">
    <location>
        <begin position="21"/>
        <end position="121"/>
    </location>
</feature>
<evidence type="ECO:0000256" key="1">
    <source>
        <dbReference type="ARBA" id="ARBA00022729"/>
    </source>
</evidence>
<dbReference type="GeneTree" id="ENSGT00940000154460"/>
<dbReference type="InterPro" id="IPR050413">
    <property type="entry name" value="TCR_beta_variable"/>
</dbReference>
<dbReference type="SUPFAM" id="SSF48726">
    <property type="entry name" value="Immunoglobulin"/>
    <property type="match status" value="1"/>
</dbReference>
<dbReference type="PANTHER" id="PTHR23268:SF93">
    <property type="entry name" value="NON-FUNCTIONAL T CELL RECEPTOR BETA VARIABLE 17-RELATED"/>
    <property type="match status" value="1"/>
</dbReference>
<dbReference type="Ensembl" id="ENSPSMT00000000007.1">
    <property type="protein sequence ID" value="ENSPSMP00000000007.1"/>
    <property type="gene ID" value="ENSPSMG00000000007.1"/>
</dbReference>
<reference evidence="6" key="2">
    <citation type="submission" date="2025-09" db="UniProtKB">
        <authorList>
            <consortium name="Ensembl"/>
        </authorList>
    </citation>
    <scope>IDENTIFICATION</scope>
</reference>
<dbReference type="Gene3D" id="2.60.40.10">
    <property type="entry name" value="Immunoglobulins"/>
    <property type="match status" value="1"/>
</dbReference>
<sequence length="136" mass="15050">MDSRLLCWMALCLLGSGHTEPGVSQTPSHQVTEMGQGVILRCDPISGHIFLYWYRQNLRQEMEFLLSFQYQNIAVESAMPKERFSAERPNGTSSTLKIRPAEPGDSAVYLCARSSGTAPLSPFPPAYKPSAFSPLP</sequence>
<dbReference type="InterPro" id="IPR036179">
    <property type="entry name" value="Ig-like_dom_sf"/>
</dbReference>
<feature type="region of interest" description="Disordered" evidence="3">
    <location>
        <begin position="117"/>
        <end position="136"/>
    </location>
</feature>
<proteinExistence type="predicted"/>
<dbReference type="GO" id="GO:0007166">
    <property type="term" value="P:cell surface receptor signaling pathway"/>
    <property type="evidence" value="ECO:0007669"/>
    <property type="project" value="TreeGrafter"/>
</dbReference>
<feature type="chain" id="PRO_5034523081" evidence="4">
    <location>
        <begin position="20"/>
        <end position="136"/>
    </location>
</feature>